<sequence>VLLMRVNGRALLPILEPADTQGLLDRVFPDNSASLRALLSEDTPVADLAAAIANLRPISSRPRARLSPTAAQQLRFCNLALSLLQQLGPSPNSSSAHYALVQHLPSGDWWSSITSLQSPSDLHTANADLVAVLPTPSSSTNHHNTLAAYSTRSVSHPKPPPHRRVTTGVFLDYGPYSTFAPSFDQDGEIVGRHQLGQALFHRKQKIRLPRPSTPEESPTFRQDEPILDSDIEAILPPEQVDSIKAALNSLELEKSVQTLLDKNQRALKTLEKLQFERLTNHPTTVPEEHSEEWETAQAILDSLSLLASLRPRSSLEDHPAIIPPPSVLHKLHRTLALEPSPGWHGTLPPGRTTALRDDSTLKVRPGAATPAPVPAAAVAPAPAAVSATNTFGAYGYPYTQQQNYRPQQAAAYTPYKPGQAPSYYQGYVPAGSHQQQAYYNQQSYGTGATAQQPYGAATGQQPYSAYSTWYGQYNATAQGGTNSGRGTPQPVVTTPAAVPNTYGTFFNAATSAGTPATPTGVAARTPAVANTVVGTPYAGTTPTLPVHLRGSQAVTSNGGPLQSYYASSYQMQT</sequence>
<gene>
    <name evidence="1" type="ORF">M413DRAFT_61963</name>
</gene>
<keyword evidence="2" id="KW-1185">Reference proteome</keyword>
<dbReference type="Proteomes" id="UP000053424">
    <property type="component" value="Unassembled WGS sequence"/>
</dbReference>
<name>A0A0C2YDS8_HEBCY</name>
<dbReference type="EMBL" id="KN831769">
    <property type="protein sequence ID" value="KIM47948.1"/>
    <property type="molecule type" value="Genomic_DNA"/>
</dbReference>
<dbReference type="HOGENOM" id="CLU_022554_0_0_1"/>
<dbReference type="AlphaFoldDB" id="A0A0C2YDS8"/>
<proteinExistence type="predicted"/>
<dbReference type="STRING" id="686832.A0A0C2YDS8"/>
<evidence type="ECO:0000313" key="2">
    <source>
        <dbReference type="Proteomes" id="UP000053424"/>
    </source>
</evidence>
<protein>
    <submittedName>
        <fullName evidence="1">Uncharacterized protein</fullName>
    </submittedName>
</protein>
<reference evidence="1 2" key="1">
    <citation type="submission" date="2014-04" db="EMBL/GenBank/DDBJ databases">
        <authorList>
            <consortium name="DOE Joint Genome Institute"/>
            <person name="Kuo A."/>
            <person name="Gay G."/>
            <person name="Dore J."/>
            <person name="Kohler A."/>
            <person name="Nagy L.G."/>
            <person name="Floudas D."/>
            <person name="Copeland A."/>
            <person name="Barry K.W."/>
            <person name="Cichocki N."/>
            <person name="Veneault-Fourrey C."/>
            <person name="LaButti K."/>
            <person name="Lindquist E.A."/>
            <person name="Lipzen A."/>
            <person name="Lundell T."/>
            <person name="Morin E."/>
            <person name="Murat C."/>
            <person name="Sun H."/>
            <person name="Tunlid A."/>
            <person name="Henrissat B."/>
            <person name="Grigoriev I.V."/>
            <person name="Hibbett D.S."/>
            <person name="Martin F."/>
            <person name="Nordberg H.P."/>
            <person name="Cantor M.N."/>
            <person name="Hua S.X."/>
        </authorList>
    </citation>
    <scope>NUCLEOTIDE SEQUENCE [LARGE SCALE GENOMIC DNA]</scope>
    <source>
        <strain evidence="2">h7</strain>
    </source>
</reference>
<feature type="non-terminal residue" evidence="1">
    <location>
        <position position="1"/>
    </location>
</feature>
<evidence type="ECO:0000313" key="1">
    <source>
        <dbReference type="EMBL" id="KIM47948.1"/>
    </source>
</evidence>
<accession>A0A0C2YDS8</accession>
<organism evidence="1 2">
    <name type="scientific">Hebeloma cylindrosporum</name>
    <dbReference type="NCBI Taxonomy" id="76867"/>
    <lineage>
        <taxon>Eukaryota</taxon>
        <taxon>Fungi</taxon>
        <taxon>Dikarya</taxon>
        <taxon>Basidiomycota</taxon>
        <taxon>Agaricomycotina</taxon>
        <taxon>Agaricomycetes</taxon>
        <taxon>Agaricomycetidae</taxon>
        <taxon>Agaricales</taxon>
        <taxon>Agaricineae</taxon>
        <taxon>Hymenogastraceae</taxon>
        <taxon>Hebeloma</taxon>
    </lineage>
</organism>
<reference evidence="2" key="2">
    <citation type="submission" date="2015-01" db="EMBL/GenBank/DDBJ databases">
        <title>Evolutionary Origins and Diversification of the Mycorrhizal Mutualists.</title>
        <authorList>
            <consortium name="DOE Joint Genome Institute"/>
            <consortium name="Mycorrhizal Genomics Consortium"/>
            <person name="Kohler A."/>
            <person name="Kuo A."/>
            <person name="Nagy L.G."/>
            <person name="Floudas D."/>
            <person name="Copeland A."/>
            <person name="Barry K.W."/>
            <person name="Cichocki N."/>
            <person name="Veneault-Fourrey C."/>
            <person name="LaButti K."/>
            <person name="Lindquist E.A."/>
            <person name="Lipzen A."/>
            <person name="Lundell T."/>
            <person name="Morin E."/>
            <person name="Murat C."/>
            <person name="Riley R."/>
            <person name="Ohm R."/>
            <person name="Sun H."/>
            <person name="Tunlid A."/>
            <person name="Henrissat B."/>
            <person name="Grigoriev I.V."/>
            <person name="Hibbett D.S."/>
            <person name="Martin F."/>
        </authorList>
    </citation>
    <scope>NUCLEOTIDE SEQUENCE [LARGE SCALE GENOMIC DNA]</scope>
    <source>
        <strain evidence="2">h7</strain>
    </source>
</reference>
<dbReference type="OrthoDB" id="21648at2759"/>